<dbReference type="Pfam" id="PF10035">
    <property type="entry name" value="DUF2179"/>
    <property type="match status" value="1"/>
</dbReference>
<dbReference type="AlphaFoldDB" id="A0A3D8PN48"/>
<feature type="transmembrane region" description="Helical" evidence="6">
    <location>
        <begin position="20"/>
        <end position="38"/>
    </location>
</feature>
<evidence type="ECO:0000313" key="9">
    <source>
        <dbReference type="Proteomes" id="UP000257143"/>
    </source>
</evidence>
<evidence type="ECO:0000256" key="6">
    <source>
        <dbReference type="SAM" id="Phobius"/>
    </source>
</evidence>
<evidence type="ECO:0000256" key="2">
    <source>
        <dbReference type="ARBA" id="ARBA00022475"/>
    </source>
</evidence>
<proteinExistence type="predicted"/>
<dbReference type="InterPro" id="IPR015867">
    <property type="entry name" value="N-reg_PII/ATP_PRibTrfase_C"/>
</dbReference>
<dbReference type="CDD" id="cd16380">
    <property type="entry name" value="YitT_C"/>
    <property type="match status" value="1"/>
</dbReference>
<comment type="subcellular location">
    <subcellularLocation>
        <location evidence="1">Cell membrane</location>
        <topology evidence="1">Multi-pass membrane protein</topology>
    </subcellularLocation>
</comment>
<name>A0A3D8PN48_9BACI</name>
<sequence>MMSKKIQKETIGHTIRRYIMLFIGAGIAAIALELFLVPNSIIDGGVIGVSLLINNLTGISFGILVLIINIPFLIAGFKRLGKDFLFSSLFSIISLSVVESLLHSVAPITDEPLLATVFGGLVLGAGVGIVIRNAGALDGTEILGIIITKRMSFSVGEFVMFINVFIFGWAGFVLGWEQAMLSILTYYIASKTIDAIGQGILNETKAAIIVSDMSEDIAEVIGEELKRGVTKLYGQNNYTGTDTNVLYVVVTRLEVAKLKAIVFNLDKTAFTTIMDTQEVQGGRFKSAGH</sequence>
<comment type="caution">
    <text evidence="8">The sequence shown here is derived from an EMBL/GenBank/DDBJ whole genome shotgun (WGS) entry which is preliminary data.</text>
</comment>
<keyword evidence="2" id="KW-1003">Cell membrane</keyword>
<dbReference type="PIRSF" id="PIRSF006483">
    <property type="entry name" value="Membrane_protein_YitT"/>
    <property type="match status" value="1"/>
</dbReference>
<evidence type="ECO:0000256" key="5">
    <source>
        <dbReference type="ARBA" id="ARBA00023136"/>
    </source>
</evidence>
<feature type="transmembrane region" description="Helical" evidence="6">
    <location>
        <begin position="112"/>
        <end position="131"/>
    </location>
</feature>
<organism evidence="8 9">
    <name type="scientific">Oceanobacillus arenosus</name>
    <dbReference type="NCBI Taxonomy" id="1229153"/>
    <lineage>
        <taxon>Bacteria</taxon>
        <taxon>Bacillati</taxon>
        <taxon>Bacillota</taxon>
        <taxon>Bacilli</taxon>
        <taxon>Bacillales</taxon>
        <taxon>Bacillaceae</taxon>
        <taxon>Oceanobacillus</taxon>
    </lineage>
</organism>
<keyword evidence="3 6" id="KW-0812">Transmembrane</keyword>
<protein>
    <recommendedName>
        <fullName evidence="7">DUF2179 domain-containing protein</fullName>
    </recommendedName>
</protein>
<dbReference type="EMBL" id="PIOC01000024">
    <property type="protein sequence ID" value="RDW16565.1"/>
    <property type="molecule type" value="Genomic_DNA"/>
</dbReference>
<dbReference type="Proteomes" id="UP000257143">
    <property type="component" value="Unassembled WGS sequence"/>
</dbReference>
<keyword evidence="9" id="KW-1185">Reference proteome</keyword>
<evidence type="ECO:0000259" key="7">
    <source>
        <dbReference type="Pfam" id="PF10035"/>
    </source>
</evidence>
<dbReference type="PANTHER" id="PTHR33545">
    <property type="entry name" value="UPF0750 MEMBRANE PROTEIN YITT-RELATED"/>
    <property type="match status" value="1"/>
</dbReference>
<evidence type="ECO:0000313" key="8">
    <source>
        <dbReference type="EMBL" id="RDW16565.1"/>
    </source>
</evidence>
<dbReference type="OrthoDB" id="265478at2"/>
<gene>
    <name evidence="8" type="ORF">CWR48_16100</name>
</gene>
<keyword evidence="5 6" id="KW-0472">Membrane</keyword>
<dbReference type="Gene3D" id="3.30.70.120">
    <property type="match status" value="1"/>
</dbReference>
<feature type="transmembrane region" description="Helical" evidence="6">
    <location>
        <begin position="152"/>
        <end position="176"/>
    </location>
</feature>
<dbReference type="InterPro" id="IPR003740">
    <property type="entry name" value="YitT"/>
</dbReference>
<dbReference type="InterPro" id="IPR019264">
    <property type="entry name" value="DUF2179"/>
</dbReference>
<evidence type="ECO:0000256" key="4">
    <source>
        <dbReference type="ARBA" id="ARBA00022989"/>
    </source>
</evidence>
<reference evidence="9" key="1">
    <citation type="submission" date="2017-11" db="EMBL/GenBank/DDBJ databases">
        <authorList>
            <person name="Zhu W."/>
        </authorList>
    </citation>
    <scope>NUCLEOTIDE SEQUENCE [LARGE SCALE GENOMIC DNA]</scope>
    <source>
        <strain evidence="9">CAU 1183</strain>
    </source>
</reference>
<evidence type="ECO:0000256" key="1">
    <source>
        <dbReference type="ARBA" id="ARBA00004651"/>
    </source>
</evidence>
<feature type="transmembrane region" description="Helical" evidence="6">
    <location>
        <begin position="58"/>
        <end position="77"/>
    </location>
</feature>
<dbReference type="GO" id="GO:0005886">
    <property type="term" value="C:plasma membrane"/>
    <property type="evidence" value="ECO:0007669"/>
    <property type="project" value="UniProtKB-SubCell"/>
</dbReference>
<feature type="transmembrane region" description="Helical" evidence="6">
    <location>
        <begin position="84"/>
        <end position="106"/>
    </location>
</feature>
<evidence type="ECO:0000256" key="3">
    <source>
        <dbReference type="ARBA" id="ARBA00022692"/>
    </source>
</evidence>
<keyword evidence="4 6" id="KW-1133">Transmembrane helix</keyword>
<dbReference type="Pfam" id="PF02588">
    <property type="entry name" value="YitT_membrane"/>
    <property type="match status" value="1"/>
</dbReference>
<dbReference type="InterPro" id="IPR051461">
    <property type="entry name" value="UPF0750_membrane"/>
</dbReference>
<dbReference type="PANTHER" id="PTHR33545:SF3">
    <property type="entry name" value="UPF0750 MEMBRANE PROTEIN YQFU"/>
    <property type="match status" value="1"/>
</dbReference>
<feature type="domain" description="DUF2179" evidence="7">
    <location>
        <begin position="227"/>
        <end position="281"/>
    </location>
</feature>
<accession>A0A3D8PN48</accession>